<dbReference type="PROSITE" id="PS51747">
    <property type="entry name" value="CYT_DCMP_DEAMINASES_2"/>
    <property type="match status" value="1"/>
</dbReference>
<keyword evidence="3" id="KW-0862">Zinc</keyword>
<dbReference type="PANTHER" id="PTHR11079:SF149">
    <property type="entry name" value="TRNA-SPECIFIC ADENOSINE DEAMINASE 2"/>
    <property type="match status" value="1"/>
</dbReference>
<dbReference type="PROSITE" id="PS00903">
    <property type="entry name" value="CYT_DCMP_DEAMINASES_1"/>
    <property type="match status" value="1"/>
</dbReference>
<dbReference type="Proteomes" id="UP000823749">
    <property type="component" value="Chromosome 1"/>
</dbReference>
<organism evidence="6 7">
    <name type="scientific">Rhododendron griersonianum</name>
    <dbReference type="NCBI Taxonomy" id="479676"/>
    <lineage>
        <taxon>Eukaryota</taxon>
        <taxon>Viridiplantae</taxon>
        <taxon>Streptophyta</taxon>
        <taxon>Embryophyta</taxon>
        <taxon>Tracheophyta</taxon>
        <taxon>Spermatophyta</taxon>
        <taxon>Magnoliopsida</taxon>
        <taxon>eudicotyledons</taxon>
        <taxon>Gunneridae</taxon>
        <taxon>Pentapetalae</taxon>
        <taxon>asterids</taxon>
        <taxon>Ericales</taxon>
        <taxon>Ericaceae</taxon>
        <taxon>Ericoideae</taxon>
        <taxon>Rhodoreae</taxon>
        <taxon>Rhododendron</taxon>
    </lineage>
</organism>
<dbReference type="AlphaFoldDB" id="A0AAV6LJK8"/>
<dbReference type="InterPro" id="IPR016193">
    <property type="entry name" value="Cytidine_deaminase-like"/>
</dbReference>
<comment type="caution">
    <text evidence="6">The sequence shown here is derived from an EMBL/GenBank/DDBJ whole genome shotgun (WGS) entry which is preliminary data.</text>
</comment>
<protein>
    <recommendedName>
        <fullName evidence="5">CMP/dCMP-type deaminase domain-containing protein</fullName>
    </recommendedName>
</protein>
<gene>
    <name evidence="6" type="ORF">RHGRI_001012</name>
</gene>
<keyword evidence="2" id="KW-0378">Hydrolase</keyword>
<dbReference type="Gene3D" id="3.40.140.10">
    <property type="entry name" value="Cytidine Deaminase, domain 2"/>
    <property type="match status" value="1"/>
</dbReference>
<reference evidence="6" key="1">
    <citation type="submission" date="2020-08" db="EMBL/GenBank/DDBJ databases">
        <title>Plant Genome Project.</title>
        <authorList>
            <person name="Zhang R.-G."/>
        </authorList>
    </citation>
    <scope>NUCLEOTIDE SEQUENCE</scope>
    <source>
        <strain evidence="6">WSP0</strain>
        <tissue evidence="6">Leaf</tissue>
    </source>
</reference>
<evidence type="ECO:0000256" key="1">
    <source>
        <dbReference type="ARBA" id="ARBA00022723"/>
    </source>
</evidence>
<dbReference type="GO" id="GO:0008270">
    <property type="term" value="F:zinc ion binding"/>
    <property type="evidence" value="ECO:0007669"/>
    <property type="project" value="InterPro"/>
</dbReference>
<evidence type="ECO:0000256" key="2">
    <source>
        <dbReference type="ARBA" id="ARBA00022801"/>
    </source>
</evidence>
<proteinExistence type="predicted"/>
<accession>A0AAV6LJK8</accession>
<dbReference type="InterPro" id="IPR002125">
    <property type="entry name" value="CMP_dCMP_dom"/>
</dbReference>
<evidence type="ECO:0000256" key="3">
    <source>
        <dbReference type="ARBA" id="ARBA00022833"/>
    </source>
</evidence>
<name>A0AAV6LJK8_9ERIC</name>
<evidence type="ECO:0000259" key="5">
    <source>
        <dbReference type="PROSITE" id="PS51747"/>
    </source>
</evidence>
<dbReference type="InterPro" id="IPR016192">
    <property type="entry name" value="APOBEC/CMP_deaminase_Zn-bd"/>
</dbReference>
<keyword evidence="7" id="KW-1185">Reference proteome</keyword>
<dbReference type="PANTHER" id="PTHR11079">
    <property type="entry name" value="CYTOSINE DEAMINASE FAMILY MEMBER"/>
    <property type="match status" value="1"/>
</dbReference>
<dbReference type="CDD" id="cd01285">
    <property type="entry name" value="nucleoside_deaminase"/>
    <property type="match status" value="1"/>
</dbReference>
<dbReference type="GO" id="GO:0002100">
    <property type="term" value="P:tRNA wobble adenosine to inosine editing"/>
    <property type="evidence" value="ECO:0007669"/>
    <property type="project" value="InterPro"/>
</dbReference>
<dbReference type="EMBL" id="JACTNZ010000001">
    <property type="protein sequence ID" value="KAG5564992.1"/>
    <property type="molecule type" value="Genomic_DNA"/>
</dbReference>
<dbReference type="GO" id="GO:0052717">
    <property type="term" value="F:tRNA-specific adenosine-34 deaminase activity"/>
    <property type="evidence" value="ECO:0007669"/>
    <property type="project" value="UniProtKB-EC"/>
</dbReference>
<dbReference type="Pfam" id="PF00383">
    <property type="entry name" value="dCMP_cyt_deam_1"/>
    <property type="match status" value="1"/>
</dbReference>
<evidence type="ECO:0000313" key="7">
    <source>
        <dbReference type="Proteomes" id="UP000823749"/>
    </source>
</evidence>
<evidence type="ECO:0000313" key="6">
    <source>
        <dbReference type="EMBL" id="KAG5564992.1"/>
    </source>
</evidence>
<feature type="domain" description="CMP/dCMP-type deaminase" evidence="5">
    <location>
        <begin position="336"/>
        <end position="464"/>
    </location>
</feature>
<evidence type="ECO:0000256" key="4">
    <source>
        <dbReference type="SAM" id="MobiDB-lite"/>
    </source>
</evidence>
<sequence length="644" mass="70521">MSSCLTGGSRTCSFDLDFLRSPSTTSCTLNSSSPSSTLSESSNSRLAISTRKPRTPRKRLNQAYNEAATLLSTACPNIFPTKHLTKPCKFTKPNDNFFNEPSQLLLPFRVIDDFGFLLHQPNQEKPSFRIEPKVLNCGKPCKSLVENDLQVDSLKLGDGYQEEFDAISILAEEVEDGVDSIMGNLSVNNAPSVNNASVEEARVASCSRQILAWNCHPVWLGFGRNFDFGVWMRRGIRALKHVDEEEWLRFPLVNILDISPKFSTGTSEKKKNKILKPVEKSSQSRKGNSRPKLLLKLNYKGVLNAWSDRGTPFSKEVTGHENSGIDLNMDSCAELQETIAFMELAVQQAKDALDSLEVPVGFVIVEDGEVIASGRNRTTETRNATRHAEIEAIDILLEQWHQNGLSAVEVAENFSKCVLYVTCEPCIMCAAALSILGVKEVYYGCANDKFGGCGSILSLHSSSSEPLIRVTAVELSFLRCQANGGVLWGTLFILVKAPNWTWIGNADGVKVVFGVCGGEVRQRGFKCTGGIMALEAVSLLRSFYEQGNPNAPKPHRPPVQRLCFTAEVLGFESSGWVLTSEEMVVLVVEVVVVERGGGGGSMAMTVVVLPMTSVVVLVKRWGGRSDGRWERDGSHGAIGVVEVV</sequence>
<dbReference type="SUPFAM" id="SSF53927">
    <property type="entry name" value="Cytidine deaminase-like"/>
    <property type="match status" value="1"/>
</dbReference>
<feature type="compositionally biased region" description="Low complexity" evidence="4">
    <location>
        <begin position="25"/>
        <end position="44"/>
    </location>
</feature>
<keyword evidence="1" id="KW-0479">Metal-binding</keyword>
<feature type="region of interest" description="Disordered" evidence="4">
    <location>
        <begin position="25"/>
        <end position="55"/>
    </location>
</feature>
<feature type="region of interest" description="Disordered" evidence="4">
    <location>
        <begin position="265"/>
        <end position="288"/>
    </location>
</feature>